<dbReference type="EMBL" id="UYRU01014665">
    <property type="protein sequence ID" value="VDK50403.1"/>
    <property type="molecule type" value="Genomic_DNA"/>
</dbReference>
<organism evidence="1 2">
    <name type="scientific">Dibothriocephalus latus</name>
    <name type="common">Fish tapeworm</name>
    <name type="synonym">Diphyllobothrium latum</name>
    <dbReference type="NCBI Taxonomy" id="60516"/>
    <lineage>
        <taxon>Eukaryota</taxon>
        <taxon>Metazoa</taxon>
        <taxon>Spiralia</taxon>
        <taxon>Lophotrochozoa</taxon>
        <taxon>Platyhelminthes</taxon>
        <taxon>Cestoda</taxon>
        <taxon>Eucestoda</taxon>
        <taxon>Diphyllobothriidea</taxon>
        <taxon>Diphyllobothriidae</taxon>
        <taxon>Dibothriocephalus</taxon>
    </lineage>
</organism>
<evidence type="ECO:0008006" key="3">
    <source>
        <dbReference type="Google" id="ProtNLM"/>
    </source>
</evidence>
<gene>
    <name evidence="1" type="ORF">DILT_LOCUS1788</name>
</gene>
<sequence length="132" mass="15443">MMTSFQWSARFCRTERPGFLLIHDDYGIHPANLRRFLARLEAGWRERKVVAKLTIITRGHSPSVTCPGTVCAFYFLGYEQVEKLAIAMHFTRPIPVDDVWLGLRFQYRRRIRLLNTANAIRKRNITMPMSAM</sequence>
<accession>A0A3P6R4Q0</accession>
<keyword evidence="2" id="KW-1185">Reference proteome</keyword>
<protein>
    <recommendedName>
        <fullName evidence="3">Hexosyltransferase</fullName>
    </recommendedName>
</protein>
<dbReference type="AlphaFoldDB" id="A0A3P6R4Q0"/>
<evidence type="ECO:0000313" key="2">
    <source>
        <dbReference type="Proteomes" id="UP000281553"/>
    </source>
</evidence>
<dbReference type="Proteomes" id="UP000281553">
    <property type="component" value="Unassembled WGS sequence"/>
</dbReference>
<reference evidence="1 2" key="1">
    <citation type="submission" date="2018-11" db="EMBL/GenBank/DDBJ databases">
        <authorList>
            <consortium name="Pathogen Informatics"/>
        </authorList>
    </citation>
    <scope>NUCLEOTIDE SEQUENCE [LARGE SCALE GENOMIC DNA]</scope>
</reference>
<evidence type="ECO:0000313" key="1">
    <source>
        <dbReference type="EMBL" id="VDK50403.1"/>
    </source>
</evidence>
<proteinExistence type="predicted"/>
<dbReference type="OrthoDB" id="2139606at2759"/>
<name>A0A3P6R4Q0_DIBLA</name>